<evidence type="ECO:0000313" key="1">
    <source>
        <dbReference type="Proteomes" id="UP000887565"/>
    </source>
</evidence>
<name>A0A915J758_ROMCU</name>
<protein>
    <submittedName>
        <fullName evidence="2">Uncharacterized protein</fullName>
    </submittedName>
</protein>
<proteinExistence type="predicted"/>
<dbReference type="WBParaSite" id="nRc.2.0.1.t21970-RA">
    <property type="protein sequence ID" value="nRc.2.0.1.t21970-RA"/>
    <property type="gene ID" value="nRc.2.0.1.g21970"/>
</dbReference>
<sequence length="249" mass="27437">MKKVTEMAGAETADAEMLAPKCQNGGNNGFGVFNAPVNNFDKFTPLNNFEMPDRPVPLLLSELKPLKAPPPDDNKLAPLLLMVELPLLPLPSTGRTLLKISAQKCLSAVSQLAGTGDISRRLSETAWIFSRLTNCFCINCAQNAGCFYGVAWEQKGHFGIHYLEAFYEKQAITLVATEINKKFCGILWEGAQNRPQRTFSVYFDIGLDNGIKSVKSMEQKSSIDINVGFGFGFARILMLDSDSTIFLEL</sequence>
<accession>A0A915J758</accession>
<evidence type="ECO:0000313" key="2">
    <source>
        <dbReference type="WBParaSite" id="nRc.2.0.1.t21970-RA"/>
    </source>
</evidence>
<reference evidence="2" key="1">
    <citation type="submission" date="2022-11" db="UniProtKB">
        <authorList>
            <consortium name="WormBaseParasite"/>
        </authorList>
    </citation>
    <scope>IDENTIFICATION</scope>
</reference>
<organism evidence="1 2">
    <name type="scientific">Romanomermis culicivorax</name>
    <name type="common">Nematode worm</name>
    <dbReference type="NCBI Taxonomy" id="13658"/>
    <lineage>
        <taxon>Eukaryota</taxon>
        <taxon>Metazoa</taxon>
        <taxon>Ecdysozoa</taxon>
        <taxon>Nematoda</taxon>
        <taxon>Enoplea</taxon>
        <taxon>Dorylaimia</taxon>
        <taxon>Mermithida</taxon>
        <taxon>Mermithoidea</taxon>
        <taxon>Mermithidae</taxon>
        <taxon>Romanomermis</taxon>
    </lineage>
</organism>
<keyword evidence="1" id="KW-1185">Reference proteome</keyword>
<dbReference type="AlphaFoldDB" id="A0A915J758"/>
<dbReference type="Proteomes" id="UP000887565">
    <property type="component" value="Unplaced"/>
</dbReference>